<keyword evidence="1" id="KW-0812">Transmembrane</keyword>
<evidence type="ECO:0000256" key="1">
    <source>
        <dbReference type="SAM" id="Phobius"/>
    </source>
</evidence>
<keyword evidence="1" id="KW-1133">Transmembrane helix</keyword>
<keyword evidence="1" id="KW-0472">Membrane</keyword>
<sequence>MPERNSGSAGKRLSRLSYVGGSVDNVINSTIVFNERYSSCFRVTLIILVFPVSLSSLSSNTSHISLVLLDLRLDFEDKTVKTFEMDNSDSNSDEEGVFVRRPRNFRQRISYNHMQESYEYNEIQNCWVTFGVRSRTHFAIINSRVIVIVIVIIIIIIIIIIHTIDQVKFTVRRVVPTCTRTRQFGYPIIHRTGVILHTSTSEYLASRFHNLSTYHNLYTRSQHDTLSSVPLHRTSAYSSSFTIDTIRSWNSLSTDVRGFRP</sequence>
<dbReference type="EMBL" id="JAJSOF020000003">
    <property type="protein sequence ID" value="KAJ4449331.1"/>
    <property type="molecule type" value="Genomic_DNA"/>
</dbReference>
<reference evidence="2 3" key="1">
    <citation type="journal article" date="2022" name="Allergy">
        <title>Genome assembly and annotation of Periplaneta americana reveal a comprehensive cockroach allergen profile.</title>
        <authorList>
            <person name="Wang L."/>
            <person name="Xiong Q."/>
            <person name="Saelim N."/>
            <person name="Wang L."/>
            <person name="Nong W."/>
            <person name="Wan A.T."/>
            <person name="Shi M."/>
            <person name="Liu X."/>
            <person name="Cao Q."/>
            <person name="Hui J.H.L."/>
            <person name="Sookrung N."/>
            <person name="Leung T.F."/>
            <person name="Tungtrongchitr A."/>
            <person name="Tsui S.K.W."/>
        </authorList>
    </citation>
    <scope>NUCLEOTIDE SEQUENCE [LARGE SCALE GENOMIC DNA]</scope>
    <source>
        <strain evidence="2">PWHHKU_190912</strain>
    </source>
</reference>
<organism evidence="2 3">
    <name type="scientific">Periplaneta americana</name>
    <name type="common">American cockroach</name>
    <name type="synonym">Blatta americana</name>
    <dbReference type="NCBI Taxonomy" id="6978"/>
    <lineage>
        <taxon>Eukaryota</taxon>
        <taxon>Metazoa</taxon>
        <taxon>Ecdysozoa</taxon>
        <taxon>Arthropoda</taxon>
        <taxon>Hexapoda</taxon>
        <taxon>Insecta</taxon>
        <taxon>Pterygota</taxon>
        <taxon>Neoptera</taxon>
        <taxon>Polyneoptera</taxon>
        <taxon>Dictyoptera</taxon>
        <taxon>Blattodea</taxon>
        <taxon>Blattoidea</taxon>
        <taxon>Blattidae</taxon>
        <taxon>Blattinae</taxon>
        <taxon>Periplaneta</taxon>
    </lineage>
</organism>
<protein>
    <submittedName>
        <fullName evidence="2">Uncharacterized protein</fullName>
    </submittedName>
</protein>
<accession>A0ABQ8TTA5</accession>
<dbReference type="Proteomes" id="UP001148838">
    <property type="component" value="Unassembled WGS sequence"/>
</dbReference>
<proteinExistence type="predicted"/>
<gene>
    <name evidence="2" type="ORF">ANN_00729</name>
</gene>
<name>A0ABQ8TTA5_PERAM</name>
<feature type="transmembrane region" description="Helical" evidence="1">
    <location>
        <begin position="145"/>
        <end position="164"/>
    </location>
</feature>
<comment type="caution">
    <text evidence="2">The sequence shown here is derived from an EMBL/GenBank/DDBJ whole genome shotgun (WGS) entry which is preliminary data.</text>
</comment>
<evidence type="ECO:0000313" key="3">
    <source>
        <dbReference type="Proteomes" id="UP001148838"/>
    </source>
</evidence>
<evidence type="ECO:0000313" key="2">
    <source>
        <dbReference type="EMBL" id="KAJ4449331.1"/>
    </source>
</evidence>
<keyword evidence="3" id="KW-1185">Reference proteome</keyword>